<name>E7C2B2_9BACT</name>
<reference evidence="1" key="1">
    <citation type="submission" date="2010-01" db="EMBL/GenBank/DDBJ databases">
        <title>Genome fragments of uncultured bacteria from the North Pacific subtropical Gyre.</title>
        <authorList>
            <person name="Pham V.D."/>
            <person name="Delong E.F."/>
        </authorList>
    </citation>
    <scope>NUCLEOTIDE SEQUENCE</scope>
</reference>
<evidence type="ECO:0000313" key="1">
    <source>
        <dbReference type="EMBL" id="ADI21586.1"/>
    </source>
</evidence>
<dbReference type="AlphaFoldDB" id="E7C2B2"/>
<sequence length="40" mass="4228">MATVFRPAVTSFGTIFLLGKTRVRGPGQKASATFEADAVK</sequence>
<organism evidence="1">
    <name type="scientific">uncultured verrucomicrobium HF0070_35E03</name>
    <dbReference type="NCBI Taxonomy" id="723595"/>
    <lineage>
        <taxon>Bacteria</taxon>
        <taxon>Pseudomonadati</taxon>
        <taxon>Verrucomicrobiota</taxon>
        <taxon>environmental samples</taxon>
    </lineage>
</organism>
<protein>
    <submittedName>
        <fullName evidence="1">Uncharacterized protein</fullName>
    </submittedName>
</protein>
<dbReference type="EMBL" id="GU567959">
    <property type="protein sequence ID" value="ADI21586.1"/>
    <property type="molecule type" value="Genomic_DNA"/>
</dbReference>
<accession>E7C2B2</accession>
<proteinExistence type="predicted"/>